<comment type="caution">
    <text evidence="1">The sequence shown here is derived from an EMBL/GenBank/DDBJ whole genome shotgun (WGS) entry which is preliminary data.</text>
</comment>
<reference evidence="1 2" key="1">
    <citation type="submission" date="2019-05" db="EMBL/GenBank/DDBJ databases">
        <title>Mikania micrantha, genome provides insights into the molecular mechanism of rapid growth.</title>
        <authorList>
            <person name="Liu B."/>
        </authorList>
    </citation>
    <scope>NUCLEOTIDE SEQUENCE [LARGE SCALE GENOMIC DNA]</scope>
    <source>
        <strain evidence="1">NLD-2019</strain>
        <tissue evidence="1">Leaf</tissue>
    </source>
</reference>
<evidence type="ECO:0000313" key="2">
    <source>
        <dbReference type="Proteomes" id="UP000326396"/>
    </source>
</evidence>
<evidence type="ECO:0000313" key="1">
    <source>
        <dbReference type="EMBL" id="KAD6454347.1"/>
    </source>
</evidence>
<dbReference type="AlphaFoldDB" id="A0A5N6PIX5"/>
<keyword evidence="2" id="KW-1185">Reference proteome</keyword>
<dbReference type="CDD" id="cd09272">
    <property type="entry name" value="RNase_HI_RT_Ty1"/>
    <property type="match status" value="1"/>
</dbReference>
<evidence type="ECO:0008006" key="3">
    <source>
        <dbReference type="Google" id="ProtNLM"/>
    </source>
</evidence>
<gene>
    <name evidence="1" type="ORF">E3N88_09053</name>
</gene>
<dbReference type="PANTHER" id="PTHR11439:SF496">
    <property type="entry name" value="RNA-DIRECTED DNA POLYMERASE"/>
    <property type="match status" value="1"/>
</dbReference>
<dbReference type="PANTHER" id="PTHR11439">
    <property type="entry name" value="GAG-POL-RELATED RETROTRANSPOSON"/>
    <property type="match status" value="1"/>
</dbReference>
<sequence>MTSRYQQNPSDSHWMAVKSILKYLKRNRDMFLIYGSGEEELVVKGYTDASFQTDRDDSLSQSGYVFILNGGVVSWKSSKQDVVALSTTESEYIAASIAAQEVAWIP</sequence>
<proteinExistence type="predicted"/>
<name>A0A5N6PIX5_9ASTR</name>
<organism evidence="1 2">
    <name type="scientific">Mikania micrantha</name>
    <name type="common">bitter vine</name>
    <dbReference type="NCBI Taxonomy" id="192012"/>
    <lineage>
        <taxon>Eukaryota</taxon>
        <taxon>Viridiplantae</taxon>
        <taxon>Streptophyta</taxon>
        <taxon>Embryophyta</taxon>
        <taxon>Tracheophyta</taxon>
        <taxon>Spermatophyta</taxon>
        <taxon>Magnoliopsida</taxon>
        <taxon>eudicotyledons</taxon>
        <taxon>Gunneridae</taxon>
        <taxon>Pentapetalae</taxon>
        <taxon>asterids</taxon>
        <taxon>campanulids</taxon>
        <taxon>Asterales</taxon>
        <taxon>Asteraceae</taxon>
        <taxon>Asteroideae</taxon>
        <taxon>Heliantheae alliance</taxon>
        <taxon>Eupatorieae</taxon>
        <taxon>Mikania</taxon>
    </lineage>
</organism>
<accession>A0A5N6PIX5</accession>
<dbReference type="OrthoDB" id="418757at2759"/>
<dbReference type="EMBL" id="SZYD01000004">
    <property type="protein sequence ID" value="KAD6454347.1"/>
    <property type="molecule type" value="Genomic_DNA"/>
</dbReference>
<dbReference type="Proteomes" id="UP000326396">
    <property type="component" value="Linkage Group LG12"/>
</dbReference>
<protein>
    <recommendedName>
        <fullName evidence="3">Retrotransposon protein, putative, Ty1-copia subclass</fullName>
    </recommendedName>
</protein>